<dbReference type="PROSITE" id="PS00134">
    <property type="entry name" value="TRYPSIN_HIS"/>
    <property type="match status" value="1"/>
</dbReference>
<dbReference type="PANTHER" id="PTHR24252">
    <property type="entry name" value="ACROSIN-RELATED"/>
    <property type="match status" value="1"/>
</dbReference>
<dbReference type="Gene3D" id="2.40.10.10">
    <property type="entry name" value="Trypsin-like serine proteases"/>
    <property type="match status" value="2"/>
</dbReference>
<feature type="domain" description="Peptidase S1" evidence="8">
    <location>
        <begin position="37"/>
        <end position="277"/>
    </location>
</feature>
<evidence type="ECO:0000256" key="5">
    <source>
        <dbReference type="ARBA" id="ARBA00023157"/>
    </source>
</evidence>
<feature type="signal peptide" evidence="7">
    <location>
        <begin position="1"/>
        <end position="22"/>
    </location>
</feature>
<keyword evidence="2 6" id="KW-0645">Protease</keyword>
<feature type="chain" id="PRO_5041694510" evidence="7">
    <location>
        <begin position="23"/>
        <end position="306"/>
    </location>
</feature>
<evidence type="ECO:0000313" key="9">
    <source>
        <dbReference type="Proteomes" id="UP001190640"/>
    </source>
</evidence>
<keyword evidence="3 6" id="KW-0378">Hydrolase</keyword>
<dbReference type="GO" id="GO:0035821">
    <property type="term" value="P:modulation of process of another organism"/>
    <property type="evidence" value="ECO:0007669"/>
    <property type="project" value="UniProtKB-ARBA"/>
</dbReference>
<dbReference type="InterPro" id="IPR043504">
    <property type="entry name" value="Peptidase_S1_PA_chymotrypsin"/>
</dbReference>
<keyword evidence="9" id="KW-1185">Reference proteome</keyword>
<dbReference type="GO" id="GO:0005576">
    <property type="term" value="C:extracellular region"/>
    <property type="evidence" value="ECO:0007669"/>
    <property type="project" value="UniProtKB-ARBA"/>
</dbReference>
<evidence type="ECO:0000313" key="10">
    <source>
        <dbReference type="RefSeq" id="XP_054848353.1"/>
    </source>
</evidence>
<dbReference type="GeneID" id="129338289"/>
<evidence type="ECO:0000256" key="4">
    <source>
        <dbReference type="ARBA" id="ARBA00022825"/>
    </source>
</evidence>
<sequence length="306" mass="33230">MWSGLGIQVLTLLTIQIGIAEAQSEPACGRLVPSTRIVGGSEAEVGTWPWIASLQLIDSHFCGGTLISSSWVLTAAHCFSSGILDPELYIVVLGAYNLSNPGPESMSVAVKRLFIHSGFSNIGGGDDIALLELEKPVTFTNHIQPACIPGPSFVFPPRMGCWVAGWGSIRQGVPLPPPELLQEVLLPLIDTNTCEDLYSYLQGTRPIIKNDMMCAGYMEGQKDSCQGDSGGPLLCPWDGVWFVAGVVSWGAGCAAPRRPGVYTRVTAHLEWILHHDQELALNQGTGITQTNFPWFLLFLFFIRLLY</sequence>
<dbReference type="PRINTS" id="PR00722">
    <property type="entry name" value="CHYMOTRYPSIN"/>
</dbReference>
<dbReference type="FunFam" id="2.40.10.10:FF:000039">
    <property type="entry name" value="Brain-specific serine protease 4"/>
    <property type="match status" value="1"/>
</dbReference>
<dbReference type="CDD" id="cd00190">
    <property type="entry name" value="Tryp_SPc"/>
    <property type="match status" value="1"/>
</dbReference>
<keyword evidence="7" id="KW-0732">Signal</keyword>
<protein>
    <submittedName>
        <fullName evidence="10">Serine protease 27-like</fullName>
    </submittedName>
</protein>
<dbReference type="GO" id="GO:0004252">
    <property type="term" value="F:serine-type endopeptidase activity"/>
    <property type="evidence" value="ECO:0007669"/>
    <property type="project" value="InterPro"/>
</dbReference>
<reference evidence="10" key="1">
    <citation type="submission" date="2025-08" db="UniProtKB">
        <authorList>
            <consortium name="RefSeq"/>
        </authorList>
    </citation>
    <scope>IDENTIFICATION</scope>
    <source>
        <tissue evidence="10">Blood</tissue>
    </source>
</reference>
<keyword evidence="5" id="KW-1015">Disulfide bond</keyword>
<accession>A0AA97JZV6</accession>
<dbReference type="RefSeq" id="XP_054848353.1">
    <property type="nucleotide sequence ID" value="XM_054992378.1"/>
</dbReference>
<dbReference type="SUPFAM" id="SSF50494">
    <property type="entry name" value="Trypsin-like serine proteases"/>
    <property type="match status" value="1"/>
</dbReference>
<dbReference type="Proteomes" id="UP001190640">
    <property type="component" value="Chromosome 12"/>
</dbReference>
<dbReference type="PROSITE" id="PS00135">
    <property type="entry name" value="TRYPSIN_SER"/>
    <property type="match status" value="1"/>
</dbReference>
<dbReference type="AlphaFoldDB" id="A0AA97JZV6"/>
<proteinExistence type="inferred from homology"/>
<dbReference type="InterPro" id="IPR018114">
    <property type="entry name" value="TRYPSIN_HIS"/>
</dbReference>
<evidence type="ECO:0000259" key="8">
    <source>
        <dbReference type="PROSITE" id="PS50240"/>
    </source>
</evidence>
<organism evidence="9 10">
    <name type="scientific">Eublepharis macularius</name>
    <name type="common">Leopard gecko</name>
    <name type="synonym">Cyrtodactylus macularius</name>
    <dbReference type="NCBI Taxonomy" id="481883"/>
    <lineage>
        <taxon>Eukaryota</taxon>
        <taxon>Metazoa</taxon>
        <taxon>Chordata</taxon>
        <taxon>Craniata</taxon>
        <taxon>Vertebrata</taxon>
        <taxon>Euteleostomi</taxon>
        <taxon>Lepidosauria</taxon>
        <taxon>Squamata</taxon>
        <taxon>Bifurcata</taxon>
        <taxon>Gekkota</taxon>
        <taxon>Eublepharidae</taxon>
        <taxon>Eublepharinae</taxon>
        <taxon>Eublepharis</taxon>
    </lineage>
</organism>
<name>A0AA97JZV6_EUBMA</name>
<comment type="similarity">
    <text evidence="1">Belongs to the peptidase S1 family. Snake venom subfamily.</text>
</comment>
<keyword evidence="4 6" id="KW-0720">Serine protease</keyword>
<evidence type="ECO:0000256" key="1">
    <source>
        <dbReference type="ARBA" id="ARBA00009228"/>
    </source>
</evidence>
<evidence type="ECO:0000256" key="6">
    <source>
        <dbReference type="RuleBase" id="RU363034"/>
    </source>
</evidence>
<dbReference type="InterPro" id="IPR001314">
    <property type="entry name" value="Peptidase_S1A"/>
</dbReference>
<dbReference type="SMART" id="SM00020">
    <property type="entry name" value="Tryp_SPc"/>
    <property type="match status" value="1"/>
</dbReference>
<evidence type="ECO:0000256" key="2">
    <source>
        <dbReference type="ARBA" id="ARBA00022670"/>
    </source>
</evidence>
<dbReference type="PANTHER" id="PTHR24252:SF7">
    <property type="entry name" value="HYALIN"/>
    <property type="match status" value="1"/>
</dbReference>
<dbReference type="InterPro" id="IPR001254">
    <property type="entry name" value="Trypsin_dom"/>
</dbReference>
<evidence type="ECO:0000256" key="3">
    <source>
        <dbReference type="ARBA" id="ARBA00022801"/>
    </source>
</evidence>
<dbReference type="PROSITE" id="PS50240">
    <property type="entry name" value="TRYPSIN_DOM"/>
    <property type="match status" value="1"/>
</dbReference>
<dbReference type="InterPro" id="IPR033116">
    <property type="entry name" value="TRYPSIN_SER"/>
</dbReference>
<gene>
    <name evidence="10" type="primary">LOC129338289</name>
</gene>
<evidence type="ECO:0000256" key="7">
    <source>
        <dbReference type="SAM" id="SignalP"/>
    </source>
</evidence>
<dbReference type="Pfam" id="PF00089">
    <property type="entry name" value="Trypsin"/>
    <property type="match status" value="1"/>
</dbReference>
<dbReference type="KEGG" id="emc:129338289"/>
<dbReference type="InterPro" id="IPR009003">
    <property type="entry name" value="Peptidase_S1_PA"/>
</dbReference>
<dbReference type="GO" id="GO:0006508">
    <property type="term" value="P:proteolysis"/>
    <property type="evidence" value="ECO:0007669"/>
    <property type="project" value="UniProtKB-KW"/>
</dbReference>